<dbReference type="AlphaFoldDB" id="A0A195EDQ8"/>
<keyword evidence="3" id="KW-1185">Reference proteome</keyword>
<dbReference type="Proteomes" id="UP000078492">
    <property type="component" value="Unassembled WGS sequence"/>
</dbReference>
<accession>A0A195EDQ8</accession>
<evidence type="ECO:0000256" key="1">
    <source>
        <dbReference type="SAM" id="MobiDB-lite"/>
    </source>
</evidence>
<evidence type="ECO:0000313" key="2">
    <source>
        <dbReference type="EMBL" id="KYN22942.1"/>
    </source>
</evidence>
<feature type="compositionally biased region" description="Polar residues" evidence="1">
    <location>
        <begin position="97"/>
        <end position="106"/>
    </location>
</feature>
<feature type="region of interest" description="Disordered" evidence="1">
    <location>
        <begin position="97"/>
        <end position="132"/>
    </location>
</feature>
<name>A0A195EDQ8_9HYME</name>
<reference evidence="2 3" key="1">
    <citation type="submission" date="2015-09" db="EMBL/GenBank/DDBJ databases">
        <title>Trachymyrmex cornetzi WGS genome.</title>
        <authorList>
            <person name="Nygaard S."/>
            <person name="Hu H."/>
            <person name="Boomsma J."/>
            <person name="Zhang G."/>
        </authorList>
    </citation>
    <scope>NUCLEOTIDE SEQUENCE [LARGE SCALE GENOMIC DNA]</scope>
    <source>
        <strain evidence="2">Tcor2-1</strain>
        <tissue evidence="2">Whole body</tissue>
    </source>
</reference>
<dbReference type="EMBL" id="KQ979074">
    <property type="protein sequence ID" value="KYN22942.1"/>
    <property type="molecule type" value="Genomic_DNA"/>
</dbReference>
<proteinExistence type="predicted"/>
<sequence>MTKSNERPQKSNGLYQCATECIEVSRRSKEHATEKMGRVSQFKLSLEIVVDLLVGRGLVTEDERERDEVPRVAIPRGDLAWGRKGARQIVPGKDNLKVTTVDSGQTGERKGPTVGEASLLSQGAPPRPDENLEKGGQCHRACYASANLCDYYAGGSPGTLHKDVGGAGTKVSEKTVGGVGTATLTTLSSINNASNTGRNKNNPVSHEVSYNTIVGWDESERSSRIDRSWAIRHPGPRR</sequence>
<evidence type="ECO:0000313" key="3">
    <source>
        <dbReference type="Proteomes" id="UP000078492"/>
    </source>
</evidence>
<gene>
    <name evidence="2" type="ORF">ALC57_04725</name>
</gene>
<protein>
    <submittedName>
        <fullName evidence="2">Uncharacterized protein</fullName>
    </submittedName>
</protein>
<organism evidence="2 3">
    <name type="scientific">Trachymyrmex cornetzi</name>
    <dbReference type="NCBI Taxonomy" id="471704"/>
    <lineage>
        <taxon>Eukaryota</taxon>
        <taxon>Metazoa</taxon>
        <taxon>Ecdysozoa</taxon>
        <taxon>Arthropoda</taxon>
        <taxon>Hexapoda</taxon>
        <taxon>Insecta</taxon>
        <taxon>Pterygota</taxon>
        <taxon>Neoptera</taxon>
        <taxon>Endopterygota</taxon>
        <taxon>Hymenoptera</taxon>
        <taxon>Apocrita</taxon>
        <taxon>Aculeata</taxon>
        <taxon>Formicoidea</taxon>
        <taxon>Formicidae</taxon>
        <taxon>Myrmicinae</taxon>
        <taxon>Trachymyrmex</taxon>
    </lineage>
</organism>